<dbReference type="NCBIfam" id="NF007320">
    <property type="entry name" value="PRK09812.1"/>
    <property type="match status" value="1"/>
</dbReference>
<dbReference type="InterPro" id="IPR003477">
    <property type="entry name" value="PemK-like"/>
</dbReference>
<dbReference type="SUPFAM" id="SSF50118">
    <property type="entry name" value="Cell growth inhibitor/plasmid maintenance toxic component"/>
    <property type="match status" value="1"/>
</dbReference>
<evidence type="ECO:0000313" key="2">
    <source>
        <dbReference type="Proteomes" id="UP001444146"/>
    </source>
</evidence>
<protein>
    <submittedName>
        <fullName evidence="1">Type II toxin-antitoxin system ChpB family toxin</fullName>
    </submittedName>
</protein>
<proteinExistence type="predicted"/>
<dbReference type="InterPro" id="IPR011067">
    <property type="entry name" value="Plasmid_toxin/cell-grow_inhib"/>
</dbReference>
<dbReference type="EMBL" id="JAYMYY010000007">
    <property type="protein sequence ID" value="MEO3991951.1"/>
    <property type="molecule type" value="Genomic_DNA"/>
</dbReference>
<accession>A0ABV0HPS4</accession>
<reference evidence="1 2" key="1">
    <citation type="submission" date="2024-01" db="EMBL/GenBank/DDBJ databases">
        <title>Pseudocitrobacter sp. Endophytic strain Cyp-38L.</title>
        <authorList>
            <person name="Amer M.A."/>
            <person name="Hamed S.M."/>
        </authorList>
    </citation>
    <scope>NUCLEOTIDE SEQUENCE [LARGE SCALE GENOMIC DNA]</scope>
    <source>
        <strain evidence="1 2">Cyp38S</strain>
    </source>
</reference>
<name>A0ABV0HPS4_9ENTR</name>
<comment type="caution">
    <text evidence="1">The sequence shown here is derived from an EMBL/GenBank/DDBJ whole genome shotgun (WGS) entry which is preliminary data.</text>
</comment>
<gene>
    <name evidence="1" type="ORF">VSR74_19315</name>
</gene>
<dbReference type="Proteomes" id="UP001444146">
    <property type="component" value="Unassembled WGS sequence"/>
</dbReference>
<organism evidence="1 2">
    <name type="scientific">Pseudocitrobacter cyperus</name>
    <dbReference type="NCBI Taxonomy" id="3112843"/>
    <lineage>
        <taxon>Bacteria</taxon>
        <taxon>Pseudomonadati</taxon>
        <taxon>Pseudomonadota</taxon>
        <taxon>Gammaproteobacteria</taxon>
        <taxon>Enterobacterales</taxon>
        <taxon>Enterobacteriaceae</taxon>
        <taxon>Pseudocitrobacter</taxon>
    </lineage>
</organism>
<dbReference type="Gene3D" id="2.30.30.110">
    <property type="match status" value="1"/>
</dbReference>
<sequence length="116" mass="12386">MVKSSEFARGDIVLVGFEPATGHEQKGVGRPALVLSVSAFNRFGMVLVAPITQGGNYARYAGFTVPLSCKTGDVSGVVLVNQFRMMDLRARGAKKLGEVSAEVMEDVLLRAQAILD</sequence>
<dbReference type="PANTHER" id="PTHR33988:SF3">
    <property type="entry name" value="ENDORIBONUCLEASE TOXIN CHPB-RELATED"/>
    <property type="match status" value="1"/>
</dbReference>
<keyword evidence="2" id="KW-1185">Reference proteome</keyword>
<dbReference type="RefSeq" id="WP_347796212.1">
    <property type="nucleotide sequence ID" value="NZ_JAYMYY010000007.1"/>
</dbReference>
<evidence type="ECO:0000313" key="1">
    <source>
        <dbReference type="EMBL" id="MEO3991951.1"/>
    </source>
</evidence>
<dbReference type="Pfam" id="PF02452">
    <property type="entry name" value="PemK_toxin"/>
    <property type="match status" value="1"/>
</dbReference>
<dbReference type="PANTHER" id="PTHR33988">
    <property type="entry name" value="ENDORIBONUCLEASE MAZF-RELATED"/>
    <property type="match status" value="1"/>
</dbReference>